<evidence type="ECO:0000256" key="4">
    <source>
        <dbReference type="ARBA" id="ARBA00023136"/>
    </source>
</evidence>
<feature type="transmembrane region" description="Helical" evidence="5">
    <location>
        <begin position="12"/>
        <end position="33"/>
    </location>
</feature>
<evidence type="ECO:0000256" key="1">
    <source>
        <dbReference type="ARBA" id="ARBA00004141"/>
    </source>
</evidence>
<feature type="transmembrane region" description="Helical" evidence="5">
    <location>
        <begin position="105"/>
        <end position="122"/>
    </location>
</feature>
<dbReference type="GO" id="GO:0016020">
    <property type="term" value="C:membrane"/>
    <property type="evidence" value="ECO:0007669"/>
    <property type="project" value="UniProtKB-SubCell"/>
</dbReference>
<gene>
    <name evidence="6" type="ORF">GCM10007384_37150</name>
</gene>
<keyword evidence="7" id="KW-1185">Reference proteome</keyword>
<evidence type="ECO:0000313" key="7">
    <source>
        <dbReference type="Proteomes" id="UP000601108"/>
    </source>
</evidence>
<proteinExistence type="predicted"/>
<dbReference type="InterPro" id="IPR032808">
    <property type="entry name" value="DoxX"/>
</dbReference>
<evidence type="ECO:0000313" key="6">
    <source>
        <dbReference type="EMBL" id="GGX32967.1"/>
    </source>
</evidence>
<sequence length="130" mass="15002">MNKIIIDMKILVQVAHWISYGYLIYAFGYASLFKVFQKESMMGNMSNFGFGKIWTLFIGYGELLGVIGLFIGFWMHQIKNISTLWLLPFAIGALMVHFAHNDYKYFYTALYCCIAGIILLVTDKNFKVIL</sequence>
<feature type="transmembrane region" description="Helical" evidence="5">
    <location>
        <begin position="81"/>
        <end position="99"/>
    </location>
</feature>
<dbReference type="Pfam" id="PF13564">
    <property type="entry name" value="DoxX_2"/>
    <property type="match status" value="1"/>
</dbReference>
<comment type="caution">
    <text evidence="6">The sequence shown here is derived from an EMBL/GenBank/DDBJ whole genome shotgun (WGS) entry which is preliminary data.</text>
</comment>
<dbReference type="AlphaFoldDB" id="A0A918JYU9"/>
<accession>A0A918JYU9</accession>
<dbReference type="EMBL" id="BMWS01000037">
    <property type="protein sequence ID" value="GGX32967.1"/>
    <property type="molecule type" value="Genomic_DNA"/>
</dbReference>
<reference evidence="6 7" key="1">
    <citation type="journal article" date="2014" name="Int. J. Syst. Evol. Microbiol.">
        <title>Complete genome sequence of Corynebacterium casei LMG S-19264T (=DSM 44701T), isolated from a smear-ripened cheese.</title>
        <authorList>
            <consortium name="US DOE Joint Genome Institute (JGI-PGF)"/>
            <person name="Walter F."/>
            <person name="Albersmeier A."/>
            <person name="Kalinowski J."/>
            <person name="Ruckert C."/>
        </authorList>
    </citation>
    <scope>NUCLEOTIDE SEQUENCE [LARGE SCALE GENOMIC DNA]</scope>
    <source>
        <strain evidence="6 7">KCTC 12285</strain>
    </source>
</reference>
<evidence type="ECO:0008006" key="8">
    <source>
        <dbReference type="Google" id="ProtNLM"/>
    </source>
</evidence>
<comment type="subcellular location">
    <subcellularLocation>
        <location evidence="1">Membrane</location>
        <topology evidence="1">Multi-pass membrane protein</topology>
    </subcellularLocation>
</comment>
<evidence type="ECO:0000256" key="5">
    <source>
        <dbReference type="SAM" id="Phobius"/>
    </source>
</evidence>
<protein>
    <recommendedName>
        <fullName evidence="8">DoxX-like family protein</fullName>
    </recommendedName>
</protein>
<keyword evidence="2 5" id="KW-0812">Transmembrane</keyword>
<feature type="transmembrane region" description="Helical" evidence="5">
    <location>
        <begin position="53"/>
        <end position="74"/>
    </location>
</feature>
<name>A0A918JYU9_9FLAO</name>
<organism evidence="6 7">
    <name type="scientific">Aquimarina muelleri</name>
    <dbReference type="NCBI Taxonomy" id="279356"/>
    <lineage>
        <taxon>Bacteria</taxon>
        <taxon>Pseudomonadati</taxon>
        <taxon>Bacteroidota</taxon>
        <taxon>Flavobacteriia</taxon>
        <taxon>Flavobacteriales</taxon>
        <taxon>Flavobacteriaceae</taxon>
        <taxon>Aquimarina</taxon>
    </lineage>
</organism>
<evidence type="ECO:0000256" key="3">
    <source>
        <dbReference type="ARBA" id="ARBA00022989"/>
    </source>
</evidence>
<dbReference type="Proteomes" id="UP000601108">
    <property type="component" value="Unassembled WGS sequence"/>
</dbReference>
<evidence type="ECO:0000256" key="2">
    <source>
        <dbReference type="ARBA" id="ARBA00022692"/>
    </source>
</evidence>
<keyword evidence="3 5" id="KW-1133">Transmembrane helix</keyword>
<keyword evidence="4 5" id="KW-0472">Membrane</keyword>